<reference evidence="1" key="1">
    <citation type="submission" date="2020-02" db="EMBL/GenBank/DDBJ databases">
        <authorList>
            <person name="Enbody D E."/>
            <person name="Pettersson E M."/>
        </authorList>
    </citation>
    <scope>NUCLEOTIDE SEQUENCE [LARGE SCALE GENOMIC DNA]</scope>
</reference>
<organism evidence="1 2">
    <name type="scientific">Geospiza parvula</name>
    <name type="common">Small tree-finch</name>
    <name type="synonym">Camarhynchus parvulus</name>
    <dbReference type="NCBI Taxonomy" id="87175"/>
    <lineage>
        <taxon>Eukaryota</taxon>
        <taxon>Metazoa</taxon>
        <taxon>Chordata</taxon>
        <taxon>Craniata</taxon>
        <taxon>Vertebrata</taxon>
        <taxon>Euteleostomi</taxon>
        <taxon>Archelosauria</taxon>
        <taxon>Archosauria</taxon>
        <taxon>Dinosauria</taxon>
        <taxon>Saurischia</taxon>
        <taxon>Theropoda</taxon>
        <taxon>Coelurosauria</taxon>
        <taxon>Aves</taxon>
        <taxon>Neognathae</taxon>
        <taxon>Neoaves</taxon>
        <taxon>Telluraves</taxon>
        <taxon>Australaves</taxon>
        <taxon>Passeriformes</taxon>
        <taxon>Thraupidae</taxon>
        <taxon>Camarhynchus</taxon>
    </lineage>
</organism>
<dbReference type="GO" id="GO:0006955">
    <property type="term" value="P:immune response"/>
    <property type="evidence" value="ECO:0007669"/>
    <property type="project" value="InterPro"/>
</dbReference>
<reference evidence="1" key="2">
    <citation type="submission" date="2025-08" db="UniProtKB">
        <authorList>
            <consortium name="Ensembl"/>
        </authorList>
    </citation>
    <scope>IDENTIFICATION</scope>
</reference>
<name>A0A8C3MUT4_GEOPR</name>
<dbReference type="AlphaFoldDB" id="A0A8C3MUT4"/>
<dbReference type="PANTHER" id="PTHR47401:SF1">
    <property type="entry name" value="INTERLEUKIN-4"/>
    <property type="match status" value="1"/>
</dbReference>
<dbReference type="PANTHER" id="PTHR47401">
    <property type="entry name" value="INTERLEUKIN-4"/>
    <property type="match status" value="1"/>
</dbReference>
<dbReference type="GO" id="GO:0005136">
    <property type="term" value="F:interleukin-4 receptor binding"/>
    <property type="evidence" value="ECO:0007669"/>
    <property type="project" value="InterPro"/>
</dbReference>
<dbReference type="GO" id="GO:0005576">
    <property type="term" value="C:extracellular region"/>
    <property type="evidence" value="ECO:0007669"/>
    <property type="project" value="InterPro"/>
</dbReference>
<dbReference type="Proteomes" id="UP000694382">
    <property type="component" value="Chromosome 13"/>
</dbReference>
<dbReference type="Gene3D" id="1.20.1250.10">
    <property type="match status" value="1"/>
</dbReference>
<evidence type="ECO:0000313" key="2">
    <source>
        <dbReference type="Proteomes" id="UP000694382"/>
    </source>
</evidence>
<reference evidence="1" key="3">
    <citation type="submission" date="2025-09" db="UniProtKB">
        <authorList>
            <consortium name="Ensembl"/>
        </authorList>
    </citation>
    <scope>IDENTIFICATION</scope>
</reference>
<evidence type="ECO:0000313" key="1">
    <source>
        <dbReference type="Ensembl" id="ENSCPVP00000011646.1"/>
    </source>
</evidence>
<dbReference type="InterPro" id="IPR009079">
    <property type="entry name" value="4_helix_cytokine-like_core"/>
</dbReference>
<accession>A0A8C3MUT4</accession>
<proteinExistence type="predicted"/>
<dbReference type="GO" id="GO:0008083">
    <property type="term" value="F:growth factor activity"/>
    <property type="evidence" value="ECO:0007669"/>
    <property type="project" value="InterPro"/>
</dbReference>
<dbReference type="InterPro" id="IPR002354">
    <property type="entry name" value="IL-4"/>
</dbReference>
<protein>
    <submittedName>
        <fullName evidence="1">Uncharacterized protein</fullName>
    </submittedName>
</protein>
<keyword evidence="2" id="KW-1185">Reference proteome</keyword>
<dbReference type="Ensembl" id="ENSCPVT00000012143.2">
    <property type="protein sequence ID" value="ENSCPVP00000011646.1"/>
    <property type="gene ID" value="ENSCPVG00000008510.2"/>
</dbReference>
<sequence length="118" mass="13315">MVLQWQSHNHGSPLCCLCRCPAMTPECNFSLIQLRGSNNSPPCPQLPEQELLCQAEVALAKVTRCKDTYEPLISNLKLLRGKKSCVLSDDNEIYLRHFLPALGNFTQGLFRRRGWAAL</sequence>
<dbReference type="SUPFAM" id="SSF47266">
    <property type="entry name" value="4-helical cytokines"/>
    <property type="match status" value="1"/>
</dbReference>